<evidence type="ECO:0000313" key="2">
    <source>
        <dbReference type="Proteomes" id="UP000002671"/>
    </source>
</evidence>
<reference evidence="1 2" key="2">
    <citation type="journal article" date="2009" name="Infect. Immun.">
        <title>Comparative genomics reveal extensive transposon-mediated genomic plasticity and diversity among potential effector proteins within the genus Coxiella.</title>
        <authorList>
            <person name="Beare P.A."/>
            <person name="Unsworth N."/>
            <person name="Andoh M."/>
            <person name="Voth D.E."/>
            <person name="Omsland A."/>
            <person name="Gilk S.D."/>
            <person name="Williams K.P."/>
            <person name="Sobral B.W."/>
            <person name="Kupko J.J.III."/>
            <person name="Porcella S.F."/>
            <person name="Samuel J.E."/>
            <person name="Heinzen R.A."/>
        </authorList>
    </citation>
    <scope>NUCLEOTIDE SEQUENCE [LARGE SCALE GENOMIC DNA]</scope>
    <source>
        <strain evidence="2">RSA 493 / Nine Mile phase I</strain>
    </source>
</reference>
<gene>
    <name evidence="1" type="ORF">CBU_1376a</name>
</gene>
<proteinExistence type="predicted"/>
<dbReference type="EnsemblBacteria" id="ACI15291">
    <property type="protein sequence ID" value="ACI15291"/>
    <property type="gene ID" value="CBU_1376a"/>
</dbReference>
<organism evidence="1 2">
    <name type="scientific">Coxiella burnetii (strain RSA 493 / Nine Mile phase I)</name>
    <dbReference type="NCBI Taxonomy" id="227377"/>
    <lineage>
        <taxon>Bacteria</taxon>
        <taxon>Pseudomonadati</taxon>
        <taxon>Pseudomonadota</taxon>
        <taxon>Gammaproteobacteria</taxon>
        <taxon>Legionellales</taxon>
        <taxon>Coxiellaceae</taxon>
        <taxon>Coxiella</taxon>
    </lineage>
</organism>
<name>B5QSC7_COXBU</name>
<accession>B5QSC7</accession>
<protein>
    <submittedName>
        <fullName evidence="1">Uncharacterized protein</fullName>
    </submittedName>
</protein>
<evidence type="ECO:0000313" key="1">
    <source>
        <dbReference type="EMBL" id="ACI15291.1"/>
    </source>
</evidence>
<reference evidence="1 2" key="1">
    <citation type="journal article" date="2003" name="Proc. Natl. Acad. Sci. U.S.A.">
        <title>Complete genome sequence of the Q-fever pathogen, Coxiella burnetii.</title>
        <authorList>
            <person name="Seshadri R."/>
            <person name="Paulsen I.T."/>
            <person name="Eisen J.A."/>
            <person name="Read T.D."/>
            <person name="Nelson K.E."/>
            <person name="Nelson W.C."/>
            <person name="Ward N.L."/>
            <person name="Tettelin H."/>
            <person name="Davidsen T.M."/>
            <person name="Beanan M.J."/>
            <person name="Deboy R.T."/>
            <person name="Daugherty S.C."/>
            <person name="Brinkac L.M."/>
            <person name="Madupu R."/>
            <person name="Dodson R.J."/>
            <person name="Khouri H.M."/>
            <person name="Lee K.H."/>
            <person name="Carty H.A."/>
            <person name="Scanlan D."/>
            <person name="Heinzen R.A."/>
            <person name="Thompson H.A."/>
            <person name="Samuel J.E."/>
            <person name="Fraser C.M."/>
            <person name="Heidelberg J.F."/>
        </authorList>
    </citation>
    <scope>NUCLEOTIDE SEQUENCE [LARGE SCALE GENOMIC DNA]</scope>
    <source>
        <strain evidence="2">RSA 493 / Nine Mile phase I</strain>
    </source>
</reference>
<dbReference type="EMBL" id="AE016828">
    <property type="protein sequence ID" value="ACI15291.1"/>
    <property type="molecule type" value="Genomic_DNA"/>
</dbReference>
<sequence>METRLSLRKRS</sequence>
<dbReference type="HOGENOM" id="CLU_3437837_0_0_6"/>
<dbReference type="Proteomes" id="UP000002671">
    <property type="component" value="Chromosome"/>
</dbReference>
<keyword evidence="2" id="KW-1185">Reference proteome</keyword>